<evidence type="ECO:0000256" key="2">
    <source>
        <dbReference type="HAMAP-Rule" id="MF_00336"/>
    </source>
</evidence>
<comment type="function">
    <text evidence="2">Catalyzes a mechanistically unusual reaction, the ATP-dependent insertion of CO2 between the N7 and N8 nitrogen atoms of 7,8-diaminopelargonic acid (DAPA, also called 7,8-diammoniononanoate) to form a ureido ring.</text>
</comment>
<dbReference type="Proteomes" id="UP001499988">
    <property type="component" value="Unassembled WGS sequence"/>
</dbReference>
<feature type="binding site" evidence="2">
    <location>
        <position position="119"/>
    </location>
    <ligand>
        <name>Mg(2+)</name>
        <dbReference type="ChEBI" id="CHEBI:18420"/>
    </ligand>
</feature>
<organism evidence="3 4">
    <name type="scientific">Ferrimonas pelagia</name>
    <dbReference type="NCBI Taxonomy" id="1177826"/>
    <lineage>
        <taxon>Bacteria</taxon>
        <taxon>Pseudomonadati</taxon>
        <taxon>Pseudomonadota</taxon>
        <taxon>Gammaproteobacteria</taxon>
        <taxon>Alteromonadales</taxon>
        <taxon>Ferrimonadaceae</taxon>
        <taxon>Ferrimonas</taxon>
    </lineage>
</organism>
<gene>
    <name evidence="2 3" type="primary">bioD</name>
    <name evidence="3" type="ORF">GCM10023333_11540</name>
</gene>
<dbReference type="SUPFAM" id="SSF52540">
    <property type="entry name" value="P-loop containing nucleoside triphosphate hydrolases"/>
    <property type="match status" value="1"/>
</dbReference>
<reference evidence="4" key="1">
    <citation type="journal article" date="2019" name="Int. J. Syst. Evol. Microbiol.">
        <title>The Global Catalogue of Microorganisms (GCM) 10K type strain sequencing project: providing services to taxonomists for standard genome sequencing and annotation.</title>
        <authorList>
            <consortium name="The Broad Institute Genomics Platform"/>
            <consortium name="The Broad Institute Genome Sequencing Center for Infectious Disease"/>
            <person name="Wu L."/>
            <person name="Ma J."/>
        </authorList>
    </citation>
    <scope>NUCLEOTIDE SEQUENCE [LARGE SCALE GENOMIC DNA]</scope>
    <source>
        <strain evidence="4">JCM 18401</strain>
    </source>
</reference>
<comment type="caution">
    <text evidence="3">The sequence shown here is derived from an EMBL/GenBank/DDBJ whole genome shotgun (WGS) entry which is preliminary data.</text>
</comment>
<evidence type="ECO:0000313" key="3">
    <source>
        <dbReference type="EMBL" id="GAA4879333.1"/>
    </source>
</evidence>
<sequence>MIYFVAGTDTDVGKTWVSAALLAAAQTQGLSTLGLKPIAAGCEPTPQGLRNGDALALQAVSSVPVPYELCNPIALAPPIAPHVAAAESGQPLSVDRLQNWLAQPALRQAQGEAALCLVEGAGGWRLPLDRRHCLPDWVRLQGWPVVLVVGMKLGCLNHALLTAEAIRADGLTLAGWIANRIDPAMSHYQANIDTLQAMLGAPMLAEIPHLADGSDASGYLSMAVRHLIGQ</sequence>
<comment type="subcellular location">
    <subcellularLocation>
        <location evidence="2">Cytoplasm</location>
    </subcellularLocation>
</comment>
<keyword evidence="2" id="KW-0460">Magnesium</keyword>
<accession>A0ABP9EHD1</accession>
<comment type="caution">
    <text evidence="2">Lacks conserved residue(s) required for the propagation of feature annotation.</text>
</comment>
<feature type="binding site" evidence="2">
    <location>
        <begin position="208"/>
        <end position="210"/>
    </location>
    <ligand>
        <name>ATP</name>
        <dbReference type="ChEBI" id="CHEBI:30616"/>
    </ligand>
</feature>
<protein>
    <recommendedName>
        <fullName evidence="2">ATP-dependent dethiobiotin synthetase BioD</fullName>
        <ecNumber evidence="2">6.3.3.3</ecNumber>
    </recommendedName>
    <alternativeName>
        <fullName evidence="2">DTB synthetase</fullName>
        <shortName evidence="2">DTBS</shortName>
    </alternativeName>
    <alternativeName>
        <fullName evidence="2">Dethiobiotin synthase</fullName>
    </alternativeName>
</protein>
<comment type="subunit">
    <text evidence="2">Homodimer.</text>
</comment>
<keyword evidence="2" id="KW-0479">Metal-binding</keyword>
<dbReference type="PANTHER" id="PTHR43210">
    <property type="entry name" value="DETHIOBIOTIN SYNTHETASE"/>
    <property type="match status" value="1"/>
</dbReference>
<dbReference type="InterPro" id="IPR004472">
    <property type="entry name" value="DTB_synth_BioD"/>
</dbReference>
<dbReference type="PIRSF" id="PIRSF006755">
    <property type="entry name" value="DTB_synth"/>
    <property type="match status" value="1"/>
</dbReference>
<dbReference type="CDD" id="cd03109">
    <property type="entry name" value="DTBS"/>
    <property type="match status" value="1"/>
</dbReference>
<dbReference type="PANTHER" id="PTHR43210:SF5">
    <property type="entry name" value="DETHIOBIOTIN SYNTHETASE"/>
    <property type="match status" value="1"/>
</dbReference>
<keyword evidence="2" id="KW-0436">Ligase</keyword>
<comment type="similarity">
    <text evidence="2">Belongs to the dethiobiotin synthetase family.</text>
</comment>
<name>A0ABP9EHD1_9GAMM</name>
<dbReference type="HAMAP" id="MF_00336">
    <property type="entry name" value="BioD"/>
    <property type="match status" value="1"/>
</dbReference>
<keyword evidence="2" id="KW-0547">Nucleotide-binding</keyword>
<keyword evidence="1 2" id="KW-0093">Biotin biosynthesis</keyword>
<dbReference type="EC" id="6.3.3.3" evidence="2"/>
<dbReference type="Gene3D" id="3.40.50.300">
    <property type="entry name" value="P-loop containing nucleotide triphosphate hydrolases"/>
    <property type="match status" value="1"/>
</dbReference>
<dbReference type="RefSeq" id="WP_345334303.1">
    <property type="nucleotide sequence ID" value="NZ_BAABJZ010000015.1"/>
</dbReference>
<keyword evidence="2" id="KW-0963">Cytoplasm</keyword>
<proteinExistence type="inferred from homology"/>
<dbReference type="EMBL" id="BAABJZ010000015">
    <property type="protein sequence ID" value="GAA4879333.1"/>
    <property type="molecule type" value="Genomic_DNA"/>
</dbReference>
<feature type="binding site" evidence="2">
    <location>
        <position position="15"/>
    </location>
    <ligand>
        <name>Mg(2+)</name>
        <dbReference type="ChEBI" id="CHEBI:18420"/>
    </ligand>
</feature>
<keyword evidence="2" id="KW-0067">ATP-binding</keyword>
<dbReference type="InterPro" id="IPR027417">
    <property type="entry name" value="P-loop_NTPase"/>
</dbReference>
<feature type="active site" evidence="2">
    <location>
        <position position="36"/>
    </location>
</feature>
<evidence type="ECO:0000313" key="4">
    <source>
        <dbReference type="Proteomes" id="UP001499988"/>
    </source>
</evidence>
<feature type="binding site" evidence="2">
    <location>
        <position position="53"/>
    </location>
    <ligand>
        <name>Mg(2+)</name>
        <dbReference type="ChEBI" id="CHEBI:18420"/>
    </ligand>
</feature>
<feature type="binding site" evidence="2">
    <location>
        <position position="53"/>
    </location>
    <ligand>
        <name>ATP</name>
        <dbReference type="ChEBI" id="CHEBI:30616"/>
    </ligand>
</feature>
<comment type="cofactor">
    <cofactor evidence="2">
        <name>Mg(2+)</name>
        <dbReference type="ChEBI" id="CHEBI:18420"/>
    </cofactor>
</comment>
<comment type="catalytic activity">
    <reaction evidence="2">
        <text>(7R,8S)-7,8-diammoniononanoate + CO2 + ATP = (4R,5S)-dethiobiotin + ADP + phosphate + 3 H(+)</text>
        <dbReference type="Rhea" id="RHEA:15805"/>
        <dbReference type="ChEBI" id="CHEBI:15378"/>
        <dbReference type="ChEBI" id="CHEBI:16526"/>
        <dbReference type="ChEBI" id="CHEBI:30616"/>
        <dbReference type="ChEBI" id="CHEBI:43474"/>
        <dbReference type="ChEBI" id="CHEBI:149469"/>
        <dbReference type="ChEBI" id="CHEBI:149473"/>
        <dbReference type="ChEBI" id="CHEBI:456216"/>
        <dbReference type="EC" id="6.3.3.3"/>
    </reaction>
</comment>
<keyword evidence="4" id="KW-1185">Reference proteome</keyword>
<feature type="binding site" evidence="2">
    <location>
        <begin position="179"/>
        <end position="180"/>
    </location>
    <ligand>
        <name>ATP</name>
        <dbReference type="ChEBI" id="CHEBI:30616"/>
    </ligand>
</feature>
<feature type="binding site" evidence="2">
    <location>
        <begin position="119"/>
        <end position="122"/>
    </location>
    <ligand>
        <name>ATP</name>
        <dbReference type="ChEBI" id="CHEBI:30616"/>
    </ligand>
</feature>
<evidence type="ECO:0000256" key="1">
    <source>
        <dbReference type="ARBA" id="ARBA00022756"/>
    </source>
</evidence>
<dbReference type="Pfam" id="PF13500">
    <property type="entry name" value="AAA_26"/>
    <property type="match status" value="1"/>
</dbReference>
<dbReference type="NCBIfam" id="TIGR00347">
    <property type="entry name" value="bioD"/>
    <property type="match status" value="1"/>
</dbReference>
<comment type="pathway">
    <text evidence="2">Cofactor biosynthesis; biotin biosynthesis; biotin from 7,8-diaminononanoate: step 1/2.</text>
</comment>